<feature type="compositionally biased region" description="Basic and acidic residues" evidence="1">
    <location>
        <begin position="138"/>
        <end position="149"/>
    </location>
</feature>
<feature type="region of interest" description="Disordered" evidence="1">
    <location>
        <begin position="138"/>
        <end position="218"/>
    </location>
</feature>
<name>A0A135ZAV3_GARVA</name>
<dbReference type="PATRIC" id="fig|2702.101.peg.213"/>
<evidence type="ECO:0000313" key="2">
    <source>
        <dbReference type="EMBL" id="KXI18712.1"/>
    </source>
</evidence>
<accession>A0A135ZAV3</accession>
<sequence length="374" mass="41564">MSVDVLDPKELAYKVALESSECANAVGNFVSAIDLGDNVTDFRFESTMRGYEGWQWSVTLYHDEELDKWTVNESTLIPTDDSLLPPKWIPWKDRLQPSDLSVTDSIGTPEDDSRLENGLSIEDIESNDEFKREYNIESKSENIESKSENDSDNSNISSIDSDCENVESCGVNPEFNPEENHSGESSNDSNDSNDSSNENSGSENIDNSENSNACEKSVTSLEDIEDAIKTFHLSRRKVMTPEAIAQTAKRWYSGQHGPKSLSTRIADGSACSTCGFMIPLAGALGNMFGVCANAWSPDDGKVVALNHGCGEHSDIEPPEPSQLWIQSDPAYDDYHIDVIEQSEREERADVELIEEAIEDSKENKRIRRKTSSKH</sequence>
<comment type="caution">
    <text evidence="2">The sequence shown here is derived from an EMBL/GenBank/DDBJ whole genome shotgun (WGS) entry which is preliminary data.</text>
</comment>
<feature type="compositionally biased region" description="Low complexity" evidence="1">
    <location>
        <begin position="183"/>
        <end position="212"/>
    </location>
</feature>
<protein>
    <recommendedName>
        <fullName evidence="4">DUF3027 domain-containing protein</fullName>
    </recommendedName>
</protein>
<dbReference type="Proteomes" id="UP000070505">
    <property type="component" value="Unassembled WGS sequence"/>
</dbReference>
<dbReference type="InterPro" id="IPR021391">
    <property type="entry name" value="DUF3027"/>
</dbReference>
<dbReference type="RefSeq" id="WP_075523143.1">
    <property type="nucleotide sequence ID" value="NZ_KQ961853.1"/>
</dbReference>
<evidence type="ECO:0000256" key="1">
    <source>
        <dbReference type="SAM" id="MobiDB-lite"/>
    </source>
</evidence>
<dbReference type="AlphaFoldDB" id="A0A135ZAV3"/>
<evidence type="ECO:0000313" key="3">
    <source>
        <dbReference type="Proteomes" id="UP000070505"/>
    </source>
</evidence>
<proteinExistence type="predicted"/>
<evidence type="ECO:0008006" key="4">
    <source>
        <dbReference type="Google" id="ProtNLM"/>
    </source>
</evidence>
<dbReference type="Pfam" id="PF11228">
    <property type="entry name" value="DUF3027"/>
    <property type="match status" value="2"/>
</dbReference>
<feature type="region of interest" description="Disordered" evidence="1">
    <location>
        <begin position="100"/>
        <end position="122"/>
    </location>
</feature>
<gene>
    <name evidence="2" type="ORF">HMPREF3230_00215</name>
</gene>
<dbReference type="EMBL" id="LSRC01000010">
    <property type="protein sequence ID" value="KXI18712.1"/>
    <property type="molecule type" value="Genomic_DNA"/>
</dbReference>
<reference evidence="2 3" key="1">
    <citation type="submission" date="2016-02" db="EMBL/GenBank/DDBJ databases">
        <authorList>
            <person name="Wen L."/>
            <person name="He K."/>
            <person name="Yang H."/>
        </authorList>
    </citation>
    <scope>NUCLEOTIDE SEQUENCE [LARGE SCALE GENOMIC DNA]</scope>
    <source>
        <strain evidence="2 3">CMW7778B</strain>
    </source>
</reference>
<organism evidence="2 3">
    <name type="scientific">Gardnerella vaginalis</name>
    <dbReference type="NCBI Taxonomy" id="2702"/>
    <lineage>
        <taxon>Bacteria</taxon>
        <taxon>Bacillati</taxon>
        <taxon>Actinomycetota</taxon>
        <taxon>Actinomycetes</taxon>
        <taxon>Bifidobacteriales</taxon>
        <taxon>Bifidobacteriaceae</taxon>
        <taxon>Gardnerella</taxon>
    </lineage>
</organism>